<dbReference type="EMBL" id="MCFA01000236">
    <property type="protein sequence ID" value="ORX97360.1"/>
    <property type="molecule type" value="Genomic_DNA"/>
</dbReference>
<dbReference type="PRINTS" id="PR00480">
    <property type="entry name" value="ASTACIN"/>
</dbReference>
<keyword evidence="1" id="KW-0862">Zinc</keyword>
<comment type="caution">
    <text evidence="3">The sequence shown here is derived from an EMBL/GenBank/DDBJ whole genome shotgun (WGS) entry which is preliminary data.</text>
</comment>
<sequence length="328" mass="36798">MKFQLLLRAGSALVALPLVSPFSFPSSFTSTPIDGSTTPIYRDARQRWPRQGEDKLAVITYCYDDHATQARLAPVMRKAIQIWYDELGGPASKASGHGLVFKEYGAPASKSPWCLQNGKLWTAESGIPMDAVRVHANDRAKAVSTVGYIEDDGAETGGRHEMRLDPHTAVEGAWVFAHELGHVLGLLHEHQRVDRENYVNFKCANVQGFHETQTVSFEQNPSEDANSICTNYSVAQRYGFDAMQYIPEDNHFQTDASPTFDFNSIMLYDSKTFAELRESCNAGSTDYCVLLKWTSPAKERLEYIDTNKVPSEGDVEFVKSFYNWQGRD</sequence>
<dbReference type="EC" id="3.4.24.-" evidence="1"/>
<feature type="chain" id="PRO_5011823649" description="Metalloendopeptidase" evidence="1">
    <location>
        <begin position="22"/>
        <end position="328"/>
    </location>
</feature>
<feature type="signal peptide" evidence="1">
    <location>
        <begin position="1"/>
        <end position="21"/>
    </location>
</feature>
<keyword evidence="1" id="KW-0732">Signal</keyword>
<dbReference type="Gene3D" id="3.40.390.10">
    <property type="entry name" value="Collagenase (Catalytic Domain)"/>
    <property type="match status" value="1"/>
</dbReference>
<evidence type="ECO:0000259" key="2">
    <source>
        <dbReference type="SMART" id="SM00235"/>
    </source>
</evidence>
<dbReference type="GO" id="GO:0008270">
    <property type="term" value="F:zinc ion binding"/>
    <property type="evidence" value="ECO:0007669"/>
    <property type="project" value="InterPro"/>
</dbReference>
<proteinExistence type="predicted"/>
<name>A0A1Y1YH60_9PLEO</name>
<comment type="cofactor">
    <cofactor evidence="1">
        <name>Zn(2+)</name>
        <dbReference type="ChEBI" id="CHEBI:29105"/>
    </cofactor>
    <text evidence="1">Binds 1 zinc ion per subunit.</text>
</comment>
<dbReference type="InterPro" id="IPR001506">
    <property type="entry name" value="Peptidase_M12A"/>
</dbReference>
<keyword evidence="1" id="KW-0378">Hydrolase</keyword>
<dbReference type="OrthoDB" id="291007at2759"/>
<accession>A0A1Y1YH60</accession>
<dbReference type="PANTHER" id="PTHR10127:SF850">
    <property type="entry name" value="METALLOENDOPEPTIDASE"/>
    <property type="match status" value="1"/>
</dbReference>
<dbReference type="Proteomes" id="UP000193144">
    <property type="component" value="Unassembled WGS sequence"/>
</dbReference>
<protein>
    <recommendedName>
        <fullName evidence="1">Metalloendopeptidase</fullName>
        <ecNumber evidence="1">3.4.24.-</ecNumber>
    </recommendedName>
</protein>
<keyword evidence="1" id="KW-0482">Metalloprotease</keyword>
<dbReference type="GO" id="GO:0004222">
    <property type="term" value="F:metalloendopeptidase activity"/>
    <property type="evidence" value="ECO:0007669"/>
    <property type="project" value="UniProtKB-UniRule"/>
</dbReference>
<dbReference type="InterPro" id="IPR024079">
    <property type="entry name" value="MetalloPept_cat_dom_sf"/>
</dbReference>
<keyword evidence="1" id="KW-0479">Metal-binding</keyword>
<keyword evidence="4" id="KW-1185">Reference proteome</keyword>
<dbReference type="GO" id="GO:0006508">
    <property type="term" value="P:proteolysis"/>
    <property type="evidence" value="ECO:0007669"/>
    <property type="project" value="UniProtKB-KW"/>
</dbReference>
<evidence type="ECO:0000256" key="1">
    <source>
        <dbReference type="RuleBase" id="RU361183"/>
    </source>
</evidence>
<gene>
    <name evidence="3" type="ORF">BCR34DRAFT_607322</name>
</gene>
<dbReference type="SUPFAM" id="SSF55486">
    <property type="entry name" value="Metalloproteases ('zincins'), catalytic domain"/>
    <property type="match status" value="1"/>
</dbReference>
<dbReference type="SMART" id="SM00235">
    <property type="entry name" value="ZnMc"/>
    <property type="match status" value="1"/>
</dbReference>
<dbReference type="Pfam" id="PF01400">
    <property type="entry name" value="Astacin"/>
    <property type="match status" value="1"/>
</dbReference>
<keyword evidence="1" id="KW-0645">Protease</keyword>
<organism evidence="3 4">
    <name type="scientific">Clohesyomyces aquaticus</name>
    <dbReference type="NCBI Taxonomy" id="1231657"/>
    <lineage>
        <taxon>Eukaryota</taxon>
        <taxon>Fungi</taxon>
        <taxon>Dikarya</taxon>
        <taxon>Ascomycota</taxon>
        <taxon>Pezizomycotina</taxon>
        <taxon>Dothideomycetes</taxon>
        <taxon>Pleosporomycetidae</taxon>
        <taxon>Pleosporales</taxon>
        <taxon>Lindgomycetaceae</taxon>
        <taxon>Clohesyomyces</taxon>
    </lineage>
</organism>
<evidence type="ECO:0000313" key="4">
    <source>
        <dbReference type="Proteomes" id="UP000193144"/>
    </source>
</evidence>
<evidence type="ECO:0000313" key="3">
    <source>
        <dbReference type="EMBL" id="ORX97360.1"/>
    </source>
</evidence>
<feature type="domain" description="Peptidase metallopeptidase" evidence="2">
    <location>
        <begin position="44"/>
        <end position="234"/>
    </location>
</feature>
<reference evidence="3 4" key="1">
    <citation type="submission" date="2016-07" db="EMBL/GenBank/DDBJ databases">
        <title>Pervasive Adenine N6-methylation of Active Genes in Fungi.</title>
        <authorList>
            <consortium name="DOE Joint Genome Institute"/>
            <person name="Mondo S.J."/>
            <person name="Dannebaum R.O."/>
            <person name="Kuo R.C."/>
            <person name="Labutti K."/>
            <person name="Haridas S."/>
            <person name="Kuo A."/>
            <person name="Salamov A."/>
            <person name="Ahrendt S.R."/>
            <person name="Lipzen A."/>
            <person name="Sullivan W."/>
            <person name="Andreopoulos W.B."/>
            <person name="Clum A."/>
            <person name="Lindquist E."/>
            <person name="Daum C."/>
            <person name="Ramamoorthy G.K."/>
            <person name="Gryganskyi A."/>
            <person name="Culley D."/>
            <person name="Magnuson J.K."/>
            <person name="James T.Y."/>
            <person name="O'Malley M.A."/>
            <person name="Stajich J.E."/>
            <person name="Spatafora J.W."/>
            <person name="Visel A."/>
            <person name="Grigoriev I.V."/>
        </authorList>
    </citation>
    <scope>NUCLEOTIDE SEQUENCE [LARGE SCALE GENOMIC DNA]</scope>
    <source>
        <strain evidence="3 4">CBS 115471</strain>
    </source>
</reference>
<dbReference type="PANTHER" id="PTHR10127">
    <property type="entry name" value="DISCOIDIN, CUB, EGF, LAMININ , AND ZINC METALLOPROTEASE DOMAIN CONTAINING"/>
    <property type="match status" value="1"/>
</dbReference>
<dbReference type="AlphaFoldDB" id="A0A1Y1YH60"/>
<dbReference type="InterPro" id="IPR006026">
    <property type="entry name" value="Peptidase_Metallo"/>
</dbReference>